<comment type="caution">
    <text evidence="1">The sequence shown here is derived from an EMBL/GenBank/DDBJ whole genome shotgun (WGS) entry which is preliminary data.</text>
</comment>
<accession>A0A6B2B3Q7</accession>
<name>A0A6B2B3Q7_PSESX</name>
<proteinExistence type="predicted"/>
<dbReference type="AlphaFoldDB" id="A0A6B2B3Q7"/>
<organism evidence="1">
    <name type="scientific">Pseudomonas syringae</name>
    <dbReference type="NCBI Taxonomy" id="317"/>
    <lineage>
        <taxon>Bacteria</taxon>
        <taxon>Pseudomonadati</taxon>
        <taxon>Pseudomonadota</taxon>
        <taxon>Gammaproteobacteria</taxon>
        <taxon>Pseudomonadales</taxon>
        <taxon>Pseudomonadaceae</taxon>
        <taxon>Pseudomonas</taxon>
    </lineage>
</organism>
<sequence length="85" mass="9492">MEKRQIQARLIEHGSNFRQFALSHGYGARTVTQAVQRWAGHDSLPQGRLTFCILRDLSKFIGEEVLPGILAESIECPPKDSANAQ</sequence>
<reference evidence="1" key="1">
    <citation type="journal article" date="2020" name="Phytopathology">
        <title>Zucchini vein clearing disease is caused by several lineages within Pseudomonas syringae species complex.</title>
        <authorList>
            <person name="Lacault C."/>
            <person name="Briand M."/>
            <person name="Jacques M.A."/>
            <person name="Darrasse A."/>
        </authorList>
    </citation>
    <scope>NUCLEOTIDE SEQUENCE</scope>
    <source>
        <strain evidence="1">P123</strain>
    </source>
</reference>
<protein>
    <submittedName>
        <fullName evidence="1">Uncharacterized protein</fullName>
    </submittedName>
</protein>
<dbReference type="EMBL" id="VLIF01000033">
    <property type="protein sequence ID" value="NAO79228.1"/>
    <property type="molecule type" value="Genomic_DNA"/>
</dbReference>
<dbReference type="RefSeq" id="WP_024662771.1">
    <property type="nucleotide sequence ID" value="NZ_CP197198.1"/>
</dbReference>
<gene>
    <name evidence="1" type="ORF">PspP123CL_25515</name>
</gene>
<evidence type="ECO:0000313" key="1">
    <source>
        <dbReference type="EMBL" id="NAO79228.1"/>
    </source>
</evidence>